<organism evidence="1 2">
    <name type="scientific">Vigna mungo</name>
    <name type="common">Black gram</name>
    <name type="synonym">Phaseolus mungo</name>
    <dbReference type="NCBI Taxonomy" id="3915"/>
    <lineage>
        <taxon>Eukaryota</taxon>
        <taxon>Viridiplantae</taxon>
        <taxon>Streptophyta</taxon>
        <taxon>Embryophyta</taxon>
        <taxon>Tracheophyta</taxon>
        <taxon>Spermatophyta</taxon>
        <taxon>Magnoliopsida</taxon>
        <taxon>eudicotyledons</taxon>
        <taxon>Gunneridae</taxon>
        <taxon>Pentapetalae</taxon>
        <taxon>rosids</taxon>
        <taxon>fabids</taxon>
        <taxon>Fabales</taxon>
        <taxon>Fabaceae</taxon>
        <taxon>Papilionoideae</taxon>
        <taxon>50 kb inversion clade</taxon>
        <taxon>NPAAA clade</taxon>
        <taxon>indigoferoid/millettioid clade</taxon>
        <taxon>Phaseoleae</taxon>
        <taxon>Vigna</taxon>
    </lineage>
</organism>
<gene>
    <name evidence="1" type="ORF">V8G54_004962</name>
</gene>
<keyword evidence="2" id="KW-1185">Reference proteome</keyword>
<evidence type="ECO:0000313" key="2">
    <source>
        <dbReference type="Proteomes" id="UP001374535"/>
    </source>
</evidence>
<name>A0AAQ3SEU2_VIGMU</name>
<proteinExistence type="predicted"/>
<dbReference type="Proteomes" id="UP001374535">
    <property type="component" value="Chromosome 1"/>
</dbReference>
<dbReference type="EMBL" id="CP144700">
    <property type="protein sequence ID" value="WVZ26418.1"/>
    <property type="molecule type" value="Genomic_DNA"/>
</dbReference>
<dbReference type="AlphaFoldDB" id="A0AAQ3SEU2"/>
<protein>
    <submittedName>
        <fullName evidence="1">Uncharacterized protein</fullName>
    </submittedName>
</protein>
<sequence>MLNLVLLVSVKYTSTTVDSGAAIGVLWLEPVPRYYFITLSKSKIYEVILQILFLFQDISTFKLGKKKHTDMNFLWTGLGDTQVGPILPFGLGFVSRFFRSY</sequence>
<accession>A0AAQ3SEU2</accession>
<evidence type="ECO:0000313" key="1">
    <source>
        <dbReference type="EMBL" id="WVZ26418.1"/>
    </source>
</evidence>
<reference evidence="1 2" key="1">
    <citation type="journal article" date="2023" name="Life. Sci Alliance">
        <title>Evolutionary insights into 3D genome organization and epigenetic landscape of Vigna mungo.</title>
        <authorList>
            <person name="Junaid A."/>
            <person name="Singh B."/>
            <person name="Bhatia S."/>
        </authorList>
    </citation>
    <scope>NUCLEOTIDE SEQUENCE [LARGE SCALE GENOMIC DNA]</scope>
    <source>
        <strain evidence="1">Urdbean</strain>
    </source>
</reference>